<keyword evidence="3" id="KW-1133">Transmembrane helix</keyword>
<dbReference type="InterPro" id="IPR001128">
    <property type="entry name" value="Cyt_P450"/>
</dbReference>
<gene>
    <name evidence="4" type="ORF">RJ640_005362</name>
</gene>
<evidence type="ECO:0000256" key="1">
    <source>
        <dbReference type="ARBA" id="ARBA00022723"/>
    </source>
</evidence>
<keyword evidence="3" id="KW-0812">Transmembrane</keyword>
<dbReference type="GO" id="GO:0016132">
    <property type="term" value="P:brassinosteroid biosynthetic process"/>
    <property type="evidence" value="ECO:0007669"/>
    <property type="project" value="TreeGrafter"/>
</dbReference>
<dbReference type="Gene3D" id="1.10.630.10">
    <property type="entry name" value="Cytochrome P450"/>
    <property type="match status" value="1"/>
</dbReference>
<dbReference type="SUPFAM" id="SSF48264">
    <property type="entry name" value="Cytochrome P450"/>
    <property type="match status" value="1"/>
</dbReference>
<dbReference type="AlphaFoldDB" id="A0AA88S7B2"/>
<evidence type="ECO:0000313" key="5">
    <source>
        <dbReference type="Proteomes" id="UP001187471"/>
    </source>
</evidence>
<dbReference type="PANTHER" id="PTHR24286">
    <property type="entry name" value="CYTOCHROME P450 26"/>
    <property type="match status" value="1"/>
</dbReference>
<dbReference type="PANTHER" id="PTHR24286:SF12">
    <property type="entry name" value="CYTOCHROME P450 FAMILY PROTEIN, EXPRESSED"/>
    <property type="match status" value="1"/>
</dbReference>
<dbReference type="Pfam" id="PF00067">
    <property type="entry name" value="p450"/>
    <property type="match status" value="1"/>
</dbReference>
<organism evidence="4 5">
    <name type="scientific">Escallonia rubra</name>
    <dbReference type="NCBI Taxonomy" id="112253"/>
    <lineage>
        <taxon>Eukaryota</taxon>
        <taxon>Viridiplantae</taxon>
        <taxon>Streptophyta</taxon>
        <taxon>Embryophyta</taxon>
        <taxon>Tracheophyta</taxon>
        <taxon>Spermatophyta</taxon>
        <taxon>Magnoliopsida</taxon>
        <taxon>eudicotyledons</taxon>
        <taxon>Gunneridae</taxon>
        <taxon>Pentapetalae</taxon>
        <taxon>asterids</taxon>
        <taxon>campanulids</taxon>
        <taxon>Escalloniales</taxon>
        <taxon>Escalloniaceae</taxon>
        <taxon>Escallonia</taxon>
    </lineage>
</organism>
<dbReference type="InterPro" id="IPR036396">
    <property type="entry name" value="Cyt_P450_sf"/>
</dbReference>
<keyword evidence="3" id="KW-0472">Membrane</keyword>
<protein>
    <recommendedName>
        <fullName evidence="6">Cytochrome P450</fullName>
    </recommendedName>
</protein>
<evidence type="ECO:0000256" key="2">
    <source>
        <dbReference type="ARBA" id="ARBA00023004"/>
    </source>
</evidence>
<feature type="transmembrane region" description="Helical" evidence="3">
    <location>
        <begin position="7"/>
        <end position="24"/>
    </location>
</feature>
<dbReference type="GO" id="GO:0016705">
    <property type="term" value="F:oxidoreductase activity, acting on paired donors, with incorporation or reduction of molecular oxygen"/>
    <property type="evidence" value="ECO:0007669"/>
    <property type="project" value="InterPro"/>
</dbReference>
<comment type="caution">
    <text evidence="4">The sequence shown here is derived from an EMBL/GenBank/DDBJ whole genome shotgun (WGS) entry which is preliminary data.</text>
</comment>
<feature type="transmembrane region" description="Helical" evidence="3">
    <location>
        <begin position="44"/>
        <end position="62"/>
    </location>
</feature>
<keyword evidence="5" id="KW-1185">Reference proteome</keyword>
<proteinExistence type="predicted"/>
<evidence type="ECO:0008006" key="6">
    <source>
        <dbReference type="Google" id="ProtNLM"/>
    </source>
</evidence>
<reference evidence="4" key="1">
    <citation type="submission" date="2022-12" db="EMBL/GenBank/DDBJ databases">
        <title>Draft genome assemblies for two species of Escallonia (Escalloniales).</title>
        <authorList>
            <person name="Chanderbali A."/>
            <person name="Dervinis C."/>
            <person name="Anghel I."/>
            <person name="Soltis D."/>
            <person name="Soltis P."/>
            <person name="Zapata F."/>
        </authorList>
    </citation>
    <scope>NUCLEOTIDE SEQUENCE</scope>
    <source>
        <strain evidence="4">UCBG92.1500</strain>
        <tissue evidence="4">Leaf</tissue>
    </source>
</reference>
<dbReference type="GO" id="GO:0005506">
    <property type="term" value="F:iron ion binding"/>
    <property type="evidence" value="ECO:0007669"/>
    <property type="project" value="InterPro"/>
</dbReference>
<keyword evidence="1" id="KW-0479">Metal-binding</keyword>
<dbReference type="GO" id="GO:0020037">
    <property type="term" value="F:heme binding"/>
    <property type="evidence" value="ECO:0007669"/>
    <property type="project" value="InterPro"/>
</dbReference>
<evidence type="ECO:0000256" key="3">
    <source>
        <dbReference type="SAM" id="Phobius"/>
    </source>
</evidence>
<evidence type="ECO:0000313" key="4">
    <source>
        <dbReference type="EMBL" id="KAK2993326.1"/>
    </source>
</evidence>
<dbReference type="Proteomes" id="UP001187471">
    <property type="component" value="Unassembled WGS sequence"/>
</dbReference>
<dbReference type="GO" id="GO:0004497">
    <property type="term" value="F:monooxygenase activity"/>
    <property type="evidence" value="ECO:0007669"/>
    <property type="project" value="InterPro"/>
</dbReference>
<keyword evidence="2" id="KW-0408">Iron</keyword>
<name>A0AA88S7B2_9ASTE</name>
<accession>A0AA88S7B2</accession>
<dbReference type="GO" id="GO:0010268">
    <property type="term" value="P:brassinosteroid homeostasis"/>
    <property type="evidence" value="ECO:0007669"/>
    <property type="project" value="TreeGrafter"/>
</dbReference>
<dbReference type="EMBL" id="JAVXUO010000327">
    <property type="protein sequence ID" value="KAK2993326.1"/>
    <property type="molecule type" value="Genomic_DNA"/>
</dbReference>
<sequence>MEITMAMVVLVIVPLVGLLLWWWNDLRFGLVKLRCSASGATLPPGHMGIPFIGELLSFLWYFKVVRRPNDYINSKRRKYGAGIGMYRTYLFGVPSIIACSRSATKFVYQSDTKFSQEWPTAKILGSTAMVNVQGAAHMRIKGFVSRAINQPDALRRISLLVQPRVISALQSWAHKGRIIAFKEAEKVTFEIIGKYFASIEPGPVLDTLDELFKGVDFRHRQRDPAVEWRQIIDRRSGSGKAVSRRELDKRKNYQDGIETTNDLIDGLMQLKDDEGKGLRDIEVLDNVISLVAGGYESVTISVTWALYYLAKYPKVLDKLRV</sequence>
<dbReference type="GO" id="GO:0016125">
    <property type="term" value="P:sterol metabolic process"/>
    <property type="evidence" value="ECO:0007669"/>
    <property type="project" value="TreeGrafter"/>
</dbReference>